<comment type="subcellular location">
    <subcellularLocation>
        <location evidence="1">Cell envelope</location>
    </subcellularLocation>
</comment>
<evidence type="ECO:0000259" key="8">
    <source>
        <dbReference type="Pfam" id="PF25967"/>
    </source>
</evidence>
<feature type="domain" description="Multidrug resistance protein MdtA-like beta-barrel" evidence="7">
    <location>
        <begin position="265"/>
        <end position="308"/>
    </location>
</feature>
<dbReference type="Pfam" id="PF25876">
    <property type="entry name" value="HH_MFP_RND"/>
    <property type="match status" value="1"/>
</dbReference>
<dbReference type="Pfam" id="PF25944">
    <property type="entry name" value="Beta-barrel_RND"/>
    <property type="match status" value="1"/>
</dbReference>
<sequence>MKLLHSLRRRPAVASLSVAVAALVLGTAGTALTGLGASQAEPPAAAAAPAAVAVSVAEAAEREVTTWETFSGRLEAVQRVELRPRVAGAVQAVHFREGALVKAGDLLFTLDPAPYAAEVERAQAQLAAAQARLAQARSEQQRAERLWEERAVAQREFDERSHGLREAEANLRAAQASLQAAQLSLQYTQVRAPLAGRIGRVEVTPGNLVAAGPGAPVLATLVSVSPIYASFDADEQVVARVLADAGAGALPGRLERVPVRMEGPASAEGRLQLVDNQVDARSGTVRLRAVFDNRDGSLMPGQFARLQMGQPRSASAVLVSERAVGTDQDKRFVIVVGPDNKAVWREVQLGAVVDGLRIVTQGLRGGERVVVNGLHRVRPGTLVAPQPVAMQPQPQRQASGDAAAAGRS</sequence>
<name>A0ABU5IQX6_9BURK</name>
<dbReference type="RefSeq" id="WP_322468491.1">
    <property type="nucleotide sequence ID" value="NZ_JAXOJX010000105.1"/>
</dbReference>
<reference evidence="9 10" key="1">
    <citation type="submission" date="2023-11" db="EMBL/GenBank/DDBJ databases">
        <title>Draft genome of Azohydromonas lata strain H1 (DSM1123), a polyhydroxyalkanoate producer.</title>
        <authorList>
            <person name="Traversa D."/>
            <person name="D'Addabbo P."/>
            <person name="Pazzani C."/>
            <person name="Manzari C."/>
            <person name="Chiara M."/>
            <person name="Scrascia M."/>
        </authorList>
    </citation>
    <scope>NUCLEOTIDE SEQUENCE [LARGE SCALE GENOMIC DNA]</scope>
    <source>
        <strain evidence="9 10">H1</strain>
    </source>
</reference>
<dbReference type="Pfam" id="PF25917">
    <property type="entry name" value="BSH_RND"/>
    <property type="match status" value="1"/>
</dbReference>
<dbReference type="InterPro" id="IPR058624">
    <property type="entry name" value="MdtA-like_HH"/>
</dbReference>
<feature type="coiled-coil region" evidence="3">
    <location>
        <begin position="119"/>
        <end position="184"/>
    </location>
</feature>
<dbReference type="PANTHER" id="PTHR30158">
    <property type="entry name" value="ACRA/E-RELATED COMPONENT OF DRUG EFFLUX TRANSPORTER"/>
    <property type="match status" value="1"/>
</dbReference>
<organism evidence="9 10">
    <name type="scientific">Azohydromonas lata</name>
    <dbReference type="NCBI Taxonomy" id="45677"/>
    <lineage>
        <taxon>Bacteria</taxon>
        <taxon>Pseudomonadati</taxon>
        <taxon>Pseudomonadota</taxon>
        <taxon>Betaproteobacteria</taxon>
        <taxon>Burkholderiales</taxon>
        <taxon>Sphaerotilaceae</taxon>
        <taxon>Azohydromonas</taxon>
    </lineage>
</organism>
<dbReference type="Gene3D" id="1.10.287.470">
    <property type="entry name" value="Helix hairpin bin"/>
    <property type="match status" value="1"/>
</dbReference>
<dbReference type="Gene3D" id="2.40.50.100">
    <property type="match status" value="1"/>
</dbReference>
<dbReference type="EMBL" id="JAXOJX010000105">
    <property type="protein sequence ID" value="MDZ5461282.1"/>
    <property type="molecule type" value="Genomic_DNA"/>
</dbReference>
<dbReference type="Proteomes" id="UP001293718">
    <property type="component" value="Unassembled WGS sequence"/>
</dbReference>
<feature type="domain" description="Multidrug resistance protein MdtA-like alpha-helical hairpin" evidence="5">
    <location>
        <begin position="120"/>
        <end position="188"/>
    </location>
</feature>
<comment type="similarity">
    <text evidence="2">Belongs to the membrane fusion protein (MFP) (TC 8.A.1) family.</text>
</comment>
<dbReference type="InterPro" id="IPR058627">
    <property type="entry name" value="MdtA-like_C"/>
</dbReference>
<evidence type="ECO:0000256" key="2">
    <source>
        <dbReference type="ARBA" id="ARBA00009477"/>
    </source>
</evidence>
<gene>
    <name evidence="9" type="ORF">SM757_32380</name>
</gene>
<evidence type="ECO:0000259" key="5">
    <source>
        <dbReference type="Pfam" id="PF25876"/>
    </source>
</evidence>
<evidence type="ECO:0000313" key="9">
    <source>
        <dbReference type="EMBL" id="MDZ5461282.1"/>
    </source>
</evidence>
<accession>A0ABU5IQX6</accession>
<dbReference type="NCBIfam" id="TIGR01730">
    <property type="entry name" value="RND_mfp"/>
    <property type="match status" value="1"/>
</dbReference>
<evidence type="ECO:0000259" key="6">
    <source>
        <dbReference type="Pfam" id="PF25917"/>
    </source>
</evidence>
<evidence type="ECO:0000256" key="4">
    <source>
        <dbReference type="SAM" id="MobiDB-lite"/>
    </source>
</evidence>
<dbReference type="SUPFAM" id="SSF111369">
    <property type="entry name" value="HlyD-like secretion proteins"/>
    <property type="match status" value="1"/>
</dbReference>
<evidence type="ECO:0000256" key="1">
    <source>
        <dbReference type="ARBA" id="ARBA00004196"/>
    </source>
</evidence>
<evidence type="ECO:0000259" key="7">
    <source>
        <dbReference type="Pfam" id="PF25944"/>
    </source>
</evidence>
<keyword evidence="10" id="KW-1185">Reference proteome</keyword>
<feature type="compositionally biased region" description="Low complexity" evidence="4">
    <location>
        <begin position="387"/>
        <end position="398"/>
    </location>
</feature>
<keyword evidence="3" id="KW-0175">Coiled coil</keyword>
<comment type="caution">
    <text evidence="9">The sequence shown here is derived from an EMBL/GenBank/DDBJ whole genome shotgun (WGS) entry which is preliminary data.</text>
</comment>
<feature type="domain" description="Multidrug resistance protein MdtA-like barrel-sandwich hybrid" evidence="6">
    <location>
        <begin position="79"/>
        <end position="218"/>
    </location>
</feature>
<dbReference type="InterPro" id="IPR058625">
    <property type="entry name" value="MdtA-like_BSH"/>
</dbReference>
<dbReference type="InterPro" id="IPR006143">
    <property type="entry name" value="RND_pump_MFP"/>
</dbReference>
<dbReference type="PANTHER" id="PTHR30158:SF10">
    <property type="entry name" value="CATION EFFLUX PUMP"/>
    <property type="match status" value="1"/>
</dbReference>
<protein>
    <submittedName>
        <fullName evidence="9">Efflux RND transporter periplasmic adaptor subunit</fullName>
    </submittedName>
</protein>
<feature type="region of interest" description="Disordered" evidence="4">
    <location>
        <begin position="387"/>
        <end position="408"/>
    </location>
</feature>
<proteinExistence type="inferred from homology"/>
<dbReference type="InterPro" id="IPR058626">
    <property type="entry name" value="MdtA-like_b-barrel"/>
</dbReference>
<dbReference type="Gene3D" id="2.40.420.20">
    <property type="match status" value="1"/>
</dbReference>
<evidence type="ECO:0000313" key="10">
    <source>
        <dbReference type="Proteomes" id="UP001293718"/>
    </source>
</evidence>
<evidence type="ECO:0000256" key="3">
    <source>
        <dbReference type="SAM" id="Coils"/>
    </source>
</evidence>
<dbReference type="Pfam" id="PF25967">
    <property type="entry name" value="RND-MFP_C"/>
    <property type="match status" value="1"/>
</dbReference>
<feature type="domain" description="Multidrug resistance protein MdtA-like C-terminal permuted SH3" evidence="8">
    <location>
        <begin position="316"/>
        <end position="376"/>
    </location>
</feature>
<dbReference type="Gene3D" id="2.40.30.170">
    <property type="match status" value="1"/>
</dbReference>